<reference evidence="2" key="1">
    <citation type="submission" date="2023-10" db="EMBL/GenBank/DDBJ databases">
        <title>Genome assembly of Pristionchus species.</title>
        <authorList>
            <person name="Yoshida K."/>
            <person name="Sommer R.J."/>
        </authorList>
    </citation>
    <scope>NUCLEOTIDE SEQUENCE</scope>
    <source>
        <strain evidence="2">RS5133</strain>
    </source>
</reference>
<keyword evidence="3" id="KW-1185">Reference proteome</keyword>
<gene>
    <name evidence="2" type="ORF">PFISCL1PPCAC_24322</name>
</gene>
<dbReference type="Gene3D" id="3.40.395.10">
    <property type="entry name" value="Adenoviral Proteinase, Chain A"/>
    <property type="match status" value="1"/>
</dbReference>
<feature type="region of interest" description="Disordered" evidence="1">
    <location>
        <begin position="349"/>
        <end position="373"/>
    </location>
</feature>
<feature type="compositionally biased region" description="Basic and acidic residues" evidence="1">
    <location>
        <begin position="361"/>
        <end position="373"/>
    </location>
</feature>
<dbReference type="EMBL" id="BTSY01000006">
    <property type="protein sequence ID" value="GMT33025.1"/>
    <property type="molecule type" value="Genomic_DNA"/>
</dbReference>
<evidence type="ECO:0008006" key="4">
    <source>
        <dbReference type="Google" id="ProtNLM"/>
    </source>
</evidence>
<evidence type="ECO:0000313" key="2">
    <source>
        <dbReference type="EMBL" id="GMT33025.1"/>
    </source>
</evidence>
<dbReference type="SUPFAM" id="SSF54001">
    <property type="entry name" value="Cysteine proteinases"/>
    <property type="match status" value="1"/>
</dbReference>
<dbReference type="InterPro" id="IPR038765">
    <property type="entry name" value="Papain-like_cys_pep_sf"/>
</dbReference>
<evidence type="ECO:0000256" key="1">
    <source>
        <dbReference type="SAM" id="MobiDB-lite"/>
    </source>
</evidence>
<feature type="non-terminal residue" evidence="2">
    <location>
        <position position="1"/>
    </location>
</feature>
<proteinExistence type="predicted"/>
<protein>
    <recommendedName>
        <fullName evidence="4">Ubiquitin-like protease family profile domain-containing protein</fullName>
    </recommendedName>
</protein>
<feature type="non-terminal residue" evidence="2">
    <location>
        <position position="373"/>
    </location>
</feature>
<accession>A0AAV5WQZ7</accession>
<feature type="compositionally biased region" description="Polar residues" evidence="1">
    <location>
        <begin position="89"/>
        <end position="103"/>
    </location>
</feature>
<dbReference type="Proteomes" id="UP001432322">
    <property type="component" value="Unassembled WGS sequence"/>
</dbReference>
<sequence>TSRHLMFRSFFAALAEKLNCNVTSRRRPETTVILLERETSGAEEKKDNFVITRSTVVSTETAKETTVETATSIDSSTTEVEETRENCKSEPSTPGRSRENSLNSTRAFHEEDQKFGERIADDALVTFCHRLRSAYEKEKNRRVFEGWLDINTVLIFARMVAARRELEKAKQKNDKKSIKSLQSELGGSEETQKEVVKAITGRNRVIQILYDPDRLHYVVVYLSLKRRTLYIYDSLLNMENPKKSLKHISDQILSLFGHVFPNDDIPICFPLNYEQQKDDWSCGYRAIACVRELVMGHSPCLKSYSPEAIHTLLIDCLDQAEIPFEKFKNAKLWKTMEVNEEEREWPTYYVHRHKGTEKEEEEKKEKLDENGNE</sequence>
<feature type="region of interest" description="Disordered" evidence="1">
    <location>
        <begin position="67"/>
        <end position="103"/>
    </location>
</feature>
<name>A0AAV5WQZ7_9BILA</name>
<organism evidence="2 3">
    <name type="scientific">Pristionchus fissidentatus</name>
    <dbReference type="NCBI Taxonomy" id="1538716"/>
    <lineage>
        <taxon>Eukaryota</taxon>
        <taxon>Metazoa</taxon>
        <taxon>Ecdysozoa</taxon>
        <taxon>Nematoda</taxon>
        <taxon>Chromadorea</taxon>
        <taxon>Rhabditida</taxon>
        <taxon>Rhabditina</taxon>
        <taxon>Diplogasteromorpha</taxon>
        <taxon>Diplogasteroidea</taxon>
        <taxon>Neodiplogasteridae</taxon>
        <taxon>Pristionchus</taxon>
    </lineage>
</organism>
<evidence type="ECO:0000313" key="3">
    <source>
        <dbReference type="Proteomes" id="UP001432322"/>
    </source>
</evidence>
<dbReference type="AlphaFoldDB" id="A0AAV5WQZ7"/>
<comment type="caution">
    <text evidence="2">The sequence shown here is derived from an EMBL/GenBank/DDBJ whole genome shotgun (WGS) entry which is preliminary data.</text>
</comment>